<sequence>MSAISHRSNGRPNEALEFRNQSCNHCGKNAEIKLYGSANNPCKPYFKCLDCNKFVMWLNTDHIISGLKMEIPSESDEFSSKEDLIREIHALKEEVPDLIASVKWFVKFVFLIFFATSIIIIVK</sequence>
<organism evidence="2 3">
    <name type="scientific">Saponaria officinalis</name>
    <name type="common">Common soapwort</name>
    <name type="synonym">Lychnis saponaria</name>
    <dbReference type="NCBI Taxonomy" id="3572"/>
    <lineage>
        <taxon>Eukaryota</taxon>
        <taxon>Viridiplantae</taxon>
        <taxon>Streptophyta</taxon>
        <taxon>Embryophyta</taxon>
        <taxon>Tracheophyta</taxon>
        <taxon>Spermatophyta</taxon>
        <taxon>Magnoliopsida</taxon>
        <taxon>eudicotyledons</taxon>
        <taxon>Gunneridae</taxon>
        <taxon>Pentapetalae</taxon>
        <taxon>Caryophyllales</taxon>
        <taxon>Caryophyllaceae</taxon>
        <taxon>Caryophylleae</taxon>
        <taxon>Saponaria</taxon>
    </lineage>
</organism>
<dbReference type="EMBL" id="JBDFQZ010000002">
    <property type="protein sequence ID" value="KAK9748017.1"/>
    <property type="molecule type" value="Genomic_DNA"/>
</dbReference>
<evidence type="ECO:0008006" key="4">
    <source>
        <dbReference type="Google" id="ProtNLM"/>
    </source>
</evidence>
<dbReference type="Proteomes" id="UP001443914">
    <property type="component" value="Unassembled WGS sequence"/>
</dbReference>
<protein>
    <recommendedName>
        <fullName evidence="4">Zinc finger GRF-type domain-containing protein</fullName>
    </recommendedName>
</protein>
<dbReference type="AlphaFoldDB" id="A0AAW1MQT8"/>
<keyword evidence="3" id="KW-1185">Reference proteome</keyword>
<reference evidence="2" key="1">
    <citation type="submission" date="2024-03" db="EMBL/GenBank/DDBJ databases">
        <title>WGS assembly of Saponaria officinalis var. Norfolk2.</title>
        <authorList>
            <person name="Jenkins J."/>
            <person name="Shu S."/>
            <person name="Grimwood J."/>
            <person name="Barry K."/>
            <person name="Goodstein D."/>
            <person name="Schmutz J."/>
            <person name="Leebens-Mack J."/>
            <person name="Osbourn A."/>
        </authorList>
    </citation>
    <scope>NUCLEOTIDE SEQUENCE [LARGE SCALE GENOMIC DNA]</scope>
    <source>
        <strain evidence="2">JIC</strain>
    </source>
</reference>
<accession>A0AAW1MQT8</accession>
<proteinExistence type="predicted"/>
<keyword evidence="1" id="KW-0812">Transmembrane</keyword>
<name>A0AAW1MQT8_SAPOF</name>
<evidence type="ECO:0000256" key="1">
    <source>
        <dbReference type="SAM" id="Phobius"/>
    </source>
</evidence>
<gene>
    <name evidence="2" type="ORF">RND81_02G030000</name>
</gene>
<evidence type="ECO:0000313" key="3">
    <source>
        <dbReference type="Proteomes" id="UP001443914"/>
    </source>
</evidence>
<keyword evidence="1" id="KW-0472">Membrane</keyword>
<comment type="caution">
    <text evidence="2">The sequence shown here is derived from an EMBL/GenBank/DDBJ whole genome shotgun (WGS) entry which is preliminary data.</text>
</comment>
<feature type="transmembrane region" description="Helical" evidence="1">
    <location>
        <begin position="104"/>
        <end position="122"/>
    </location>
</feature>
<evidence type="ECO:0000313" key="2">
    <source>
        <dbReference type="EMBL" id="KAK9748017.1"/>
    </source>
</evidence>
<keyword evidence="1" id="KW-1133">Transmembrane helix</keyword>